<dbReference type="InterPro" id="IPR036561">
    <property type="entry name" value="MAM33_sf"/>
</dbReference>
<comment type="caution">
    <text evidence="1">The sequence shown here is derived from an EMBL/GenBank/DDBJ whole genome shotgun (WGS) entry which is preliminary data.</text>
</comment>
<dbReference type="EMBL" id="JADFTS010000007">
    <property type="protein sequence ID" value="KAF9595476.1"/>
    <property type="molecule type" value="Genomic_DNA"/>
</dbReference>
<dbReference type="PANTHER" id="PTHR31365:SF2">
    <property type="entry name" value="OS01G0771100 PROTEIN"/>
    <property type="match status" value="1"/>
</dbReference>
<gene>
    <name evidence="1" type="ORF">IFM89_000394</name>
</gene>
<dbReference type="GO" id="GO:0005759">
    <property type="term" value="C:mitochondrial matrix"/>
    <property type="evidence" value="ECO:0007669"/>
    <property type="project" value="InterPro"/>
</dbReference>
<dbReference type="AlphaFoldDB" id="A0A835HA05"/>
<evidence type="ECO:0008006" key="3">
    <source>
        <dbReference type="Google" id="ProtNLM"/>
    </source>
</evidence>
<organism evidence="1 2">
    <name type="scientific">Coptis chinensis</name>
    <dbReference type="NCBI Taxonomy" id="261450"/>
    <lineage>
        <taxon>Eukaryota</taxon>
        <taxon>Viridiplantae</taxon>
        <taxon>Streptophyta</taxon>
        <taxon>Embryophyta</taxon>
        <taxon>Tracheophyta</taxon>
        <taxon>Spermatophyta</taxon>
        <taxon>Magnoliopsida</taxon>
        <taxon>Ranunculales</taxon>
        <taxon>Ranunculaceae</taxon>
        <taxon>Coptidoideae</taxon>
        <taxon>Coptis</taxon>
    </lineage>
</organism>
<dbReference type="Pfam" id="PF02330">
    <property type="entry name" value="MAM33"/>
    <property type="match status" value="1"/>
</dbReference>
<protein>
    <recommendedName>
        <fullName evidence="3">Mitochondrial acidic protein MAM33</fullName>
    </recommendedName>
</protein>
<keyword evidence="2" id="KW-1185">Reference proteome</keyword>
<dbReference type="PANTHER" id="PTHR31365">
    <property type="entry name" value="EXPRESSED PROTEIN"/>
    <property type="match status" value="1"/>
</dbReference>
<reference evidence="1 2" key="1">
    <citation type="submission" date="2020-10" db="EMBL/GenBank/DDBJ databases">
        <title>The Coptis chinensis genome and diversification of protoberbering-type alkaloids.</title>
        <authorList>
            <person name="Wang B."/>
            <person name="Shu S."/>
            <person name="Song C."/>
            <person name="Liu Y."/>
        </authorList>
    </citation>
    <scope>NUCLEOTIDE SEQUENCE [LARGE SCALE GENOMIC DNA]</scope>
    <source>
        <strain evidence="1">HL-2020</strain>
        <tissue evidence="1">Leaf</tissue>
    </source>
</reference>
<evidence type="ECO:0000313" key="2">
    <source>
        <dbReference type="Proteomes" id="UP000631114"/>
    </source>
</evidence>
<name>A0A835HA05_9MAGN</name>
<evidence type="ECO:0000313" key="1">
    <source>
        <dbReference type="EMBL" id="KAF9595476.1"/>
    </source>
</evidence>
<accession>A0A835HA05</accession>
<dbReference type="Gene3D" id="3.10.280.10">
    <property type="entry name" value="Mitochondrial glycoprotein"/>
    <property type="match status" value="1"/>
</dbReference>
<dbReference type="Proteomes" id="UP000631114">
    <property type="component" value="Unassembled WGS sequence"/>
</dbReference>
<sequence length="221" mass="25092">MWKKIYTPTLVNPWRTLSKHHSTSVSSAVDSILLRSLKDHYLEVSKMAPPPKISPPSAFTIIKGAIETNGPVLKRNYGEDEEITISVMRLANHNNNLNDDDQVNQLFLHVDVSRKGKEYSLNFLCGLYPDAMGIHSVSMGPKLQTNQFSADPSKYGGPIFHDLDEKAKDALHHYIEERGVNEDLFLFLQAWLYVKDHRNFMRWFKTVGSFISEQKSAGAAE</sequence>
<proteinExistence type="predicted"/>
<dbReference type="InterPro" id="IPR003428">
    <property type="entry name" value="MAM33"/>
</dbReference>
<dbReference type="SUPFAM" id="SSF54529">
    <property type="entry name" value="Mitochondrial glycoprotein MAM33-like"/>
    <property type="match status" value="1"/>
</dbReference>
<dbReference type="OrthoDB" id="278212at2759"/>